<dbReference type="RefSeq" id="WP_376845321.1">
    <property type="nucleotide sequence ID" value="NZ_JBHSFW010000001.1"/>
</dbReference>
<organism evidence="1 2">
    <name type="scientific">Camelliibacillus cellulosilyticus</name>
    <dbReference type="NCBI Taxonomy" id="2174486"/>
    <lineage>
        <taxon>Bacteria</taxon>
        <taxon>Bacillati</taxon>
        <taxon>Bacillota</taxon>
        <taxon>Bacilli</taxon>
        <taxon>Bacillales</taxon>
        <taxon>Sporolactobacillaceae</taxon>
        <taxon>Camelliibacillus</taxon>
    </lineage>
</organism>
<dbReference type="CDD" id="cd06464">
    <property type="entry name" value="ACD_sHsps-like"/>
    <property type="match status" value="1"/>
</dbReference>
<dbReference type="SUPFAM" id="SSF49764">
    <property type="entry name" value="HSP20-like chaperones"/>
    <property type="match status" value="1"/>
</dbReference>
<sequence length="154" mass="17799">MFPFFNSDQIQSFMENLQKPMSQGFPFNAENLQKYVAQSIDQFMPDFIKNAYSGQRQTQANAKPNYQVFEMHDFVIARVPTSMDGLTPRLYMDTRNLYISGLEEYPEQLVIPLPVPIKPKFAKAEYKNGILEVRMLKRGPEPMTEINIDELHGG</sequence>
<accession>A0ABV9GNX1</accession>
<evidence type="ECO:0000313" key="1">
    <source>
        <dbReference type="EMBL" id="MFC4618325.1"/>
    </source>
</evidence>
<keyword evidence="2" id="KW-1185">Reference proteome</keyword>
<reference evidence="2" key="1">
    <citation type="journal article" date="2019" name="Int. J. Syst. Evol. Microbiol.">
        <title>The Global Catalogue of Microorganisms (GCM) 10K type strain sequencing project: providing services to taxonomists for standard genome sequencing and annotation.</title>
        <authorList>
            <consortium name="The Broad Institute Genomics Platform"/>
            <consortium name="The Broad Institute Genome Sequencing Center for Infectious Disease"/>
            <person name="Wu L."/>
            <person name="Ma J."/>
        </authorList>
    </citation>
    <scope>NUCLEOTIDE SEQUENCE [LARGE SCALE GENOMIC DNA]</scope>
    <source>
        <strain evidence="2">CGMCC 1.16306</strain>
    </source>
</reference>
<evidence type="ECO:0000313" key="2">
    <source>
        <dbReference type="Proteomes" id="UP001596022"/>
    </source>
</evidence>
<name>A0ABV9GNX1_9BACL</name>
<protein>
    <recommendedName>
        <fullName evidence="3">HSP20 family molecular chaperone IbpA</fullName>
    </recommendedName>
</protein>
<dbReference type="EMBL" id="JBHSFW010000001">
    <property type="protein sequence ID" value="MFC4618325.1"/>
    <property type="molecule type" value="Genomic_DNA"/>
</dbReference>
<gene>
    <name evidence="1" type="ORF">ACFO4N_06220</name>
</gene>
<comment type="caution">
    <text evidence="1">The sequence shown here is derived from an EMBL/GenBank/DDBJ whole genome shotgun (WGS) entry which is preliminary data.</text>
</comment>
<evidence type="ECO:0008006" key="3">
    <source>
        <dbReference type="Google" id="ProtNLM"/>
    </source>
</evidence>
<dbReference type="Proteomes" id="UP001596022">
    <property type="component" value="Unassembled WGS sequence"/>
</dbReference>
<dbReference type="InterPro" id="IPR008978">
    <property type="entry name" value="HSP20-like_chaperone"/>
</dbReference>
<proteinExistence type="predicted"/>